<feature type="non-terminal residue" evidence="2">
    <location>
        <position position="52"/>
    </location>
</feature>
<gene>
    <name evidence="2" type="ORF">S01H4_58252</name>
</gene>
<evidence type="ECO:0000259" key="1">
    <source>
        <dbReference type="PROSITE" id="PS50972"/>
    </source>
</evidence>
<protein>
    <recommendedName>
        <fullName evidence="1">Pterin-binding domain-containing protein</fullName>
    </recommendedName>
</protein>
<evidence type="ECO:0000313" key="2">
    <source>
        <dbReference type="EMBL" id="GAH13467.1"/>
    </source>
</evidence>
<dbReference type="InterPro" id="IPR011005">
    <property type="entry name" value="Dihydropteroate_synth-like_sf"/>
</dbReference>
<dbReference type="PROSITE" id="PS50972">
    <property type="entry name" value="PTERIN_BINDING"/>
    <property type="match status" value="1"/>
</dbReference>
<name>X1D011_9ZZZZ</name>
<dbReference type="AlphaFoldDB" id="X1D011"/>
<feature type="domain" description="Pterin-binding" evidence="1">
    <location>
        <begin position="1"/>
        <end position="52"/>
    </location>
</feature>
<sequence length="52" mass="5443">MLVIGENINASNRSVAEAIASRDRQFLQDLARAQAAAGADFIDVNAGTEHGS</sequence>
<accession>X1D011</accession>
<organism evidence="2">
    <name type="scientific">marine sediment metagenome</name>
    <dbReference type="NCBI Taxonomy" id="412755"/>
    <lineage>
        <taxon>unclassified sequences</taxon>
        <taxon>metagenomes</taxon>
        <taxon>ecological metagenomes</taxon>
    </lineage>
</organism>
<dbReference type="InterPro" id="IPR000489">
    <property type="entry name" value="Pterin-binding_dom"/>
</dbReference>
<dbReference type="Gene3D" id="3.20.20.20">
    <property type="entry name" value="Dihydropteroate synthase-like"/>
    <property type="match status" value="1"/>
</dbReference>
<dbReference type="EMBL" id="BART01034006">
    <property type="protein sequence ID" value="GAH13467.1"/>
    <property type="molecule type" value="Genomic_DNA"/>
</dbReference>
<dbReference type="GO" id="GO:0042558">
    <property type="term" value="P:pteridine-containing compound metabolic process"/>
    <property type="evidence" value="ECO:0007669"/>
    <property type="project" value="InterPro"/>
</dbReference>
<reference evidence="2" key="1">
    <citation type="journal article" date="2014" name="Front. Microbiol.">
        <title>High frequency of phylogenetically diverse reductive dehalogenase-homologous genes in deep subseafloor sedimentary metagenomes.</title>
        <authorList>
            <person name="Kawai M."/>
            <person name="Futagami T."/>
            <person name="Toyoda A."/>
            <person name="Takaki Y."/>
            <person name="Nishi S."/>
            <person name="Hori S."/>
            <person name="Arai W."/>
            <person name="Tsubouchi T."/>
            <person name="Morono Y."/>
            <person name="Uchiyama I."/>
            <person name="Ito T."/>
            <person name="Fujiyama A."/>
            <person name="Inagaki F."/>
            <person name="Takami H."/>
        </authorList>
    </citation>
    <scope>NUCLEOTIDE SEQUENCE</scope>
    <source>
        <strain evidence="2">Expedition CK06-06</strain>
    </source>
</reference>
<dbReference type="SUPFAM" id="SSF51717">
    <property type="entry name" value="Dihydropteroate synthetase-like"/>
    <property type="match status" value="1"/>
</dbReference>
<comment type="caution">
    <text evidence="2">The sequence shown here is derived from an EMBL/GenBank/DDBJ whole genome shotgun (WGS) entry which is preliminary data.</text>
</comment>
<proteinExistence type="predicted"/>